<organism evidence="4">
    <name type="scientific">Cereibacter sphaeroides (strain ATCC 17025 / ATH 2.4.3)</name>
    <name type="common">Rhodobacter sphaeroides</name>
    <dbReference type="NCBI Taxonomy" id="349102"/>
    <lineage>
        <taxon>Bacteria</taxon>
        <taxon>Pseudomonadati</taxon>
        <taxon>Pseudomonadota</taxon>
        <taxon>Alphaproteobacteria</taxon>
        <taxon>Rhodobacterales</taxon>
        <taxon>Paracoccaceae</taxon>
        <taxon>Cereibacter</taxon>
    </lineage>
</organism>
<dbReference type="PROSITE" id="PS51208">
    <property type="entry name" value="AUTOTRANSPORTER"/>
    <property type="match status" value="1"/>
</dbReference>
<dbReference type="InterPro" id="IPR013425">
    <property type="entry name" value="Autotrns_rpt"/>
</dbReference>
<dbReference type="InterPro" id="IPR011050">
    <property type="entry name" value="Pectin_lyase_fold/virulence"/>
</dbReference>
<evidence type="ECO:0000256" key="2">
    <source>
        <dbReference type="SAM" id="SignalP"/>
    </source>
</evidence>
<gene>
    <name evidence="4" type="ordered locus">Rsph17025_4035</name>
</gene>
<dbReference type="InterPro" id="IPR051551">
    <property type="entry name" value="Autotransporter_adhesion"/>
</dbReference>
<feature type="domain" description="Autotransporter" evidence="3">
    <location>
        <begin position="840"/>
        <end position="994"/>
    </location>
</feature>
<reference evidence="4" key="1">
    <citation type="submission" date="2007-04" db="EMBL/GenBank/DDBJ databases">
        <title>Complete sequence of plasmid pRSPA02 of Rhodobacter sphaeroides ATCC 17025.</title>
        <authorList>
            <consortium name="US DOE Joint Genome Institute"/>
            <person name="Copeland A."/>
            <person name="Lucas S."/>
            <person name="Lapidus A."/>
            <person name="Barry K."/>
            <person name="Detter J.C."/>
            <person name="Glavina del Rio T."/>
            <person name="Hammon N."/>
            <person name="Israni S."/>
            <person name="Dalin E."/>
            <person name="Tice H."/>
            <person name="Pitluck S."/>
            <person name="Chertkov O."/>
            <person name="Brettin T."/>
            <person name="Bruce D."/>
            <person name="Han C."/>
            <person name="Schmutz J."/>
            <person name="Larimer F."/>
            <person name="Land M."/>
            <person name="Hauser L."/>
            <person name="Kyrpides N."/>
            <person name="Kim E."/>
            <person name="Richardson P."/>
            <person name="Mackenzie C."/>
            <person name="Choudhary M."/>
            <person name="Donohue T.J."/>
            <person name="Kaplan S."/>
        </authorList>
    </citation>
    <scope>NUCLEOTIDE SEQUENCE [LARGE SCALE GENOMIC DNA]</scope>
    <source>
        <strain evidence="4">ATCC 17025</strain>
        <plasmid evidence="4">pRSPA02</plasmid>
    </source>
</reference>
<dbReference type="GO" id="GO:0004170">
    <property type="term" value="F:dUTP diphosphatase activity"/>
    <property type="evidence" value="ECO:0007669"/>
    <property type="project" value="UniProtKB-EC"/>
</dbReference>
<dbReference type="HOGENOM" id="CLU_300880_0_0_5"/>
<dbReference type="BioCyc" id="RSPH349102:G1G8M-4163-MONOMER"/>
<dbReference type="EC" id="3.6.1.23" evidence="4"/>
<proteinExistence type="predicted"/>
<dbReference type="InterPro" id="IPR036709">
    <property type="entry name" value="Autotransporte_beta_dom_sf"/>
</dbReference>
<keyword evidence="1 2" id="KW-0732">Signal</keyword>
<name>A4WZS3_CERS5</name>
<dbReference type="InterPro" id="IPR012332">
    <property type="entry name" value="Autotransporter_pectin_lyase_C"/>
</dbReference>
<dbReference type="Gene3D" id="2.160.20.20">
    <property type="match status" value="1"/>
</dbReference>
<evidence type="ECO:0000259" key="3">
    <source>
        <dbReference type="PROSITE" id="PS51208"/>
    </source>
</evidence>
<dbReference type="PANTHER" id="PTHR35037">
    <property type="entry name" value="C-TERMINAL REGION OF AIDA-LIKE PROTEIN"/>
    <property type="match status" value="1"/>
</dbReference>
<protein>
    <submittedName>
        <fullName evidence="4">Deoxyuridine 5'-triphosphate nucleotidohydrolase Dut</fullName>
        <ecNumber evidence="4">3.6.1.23</ecNumber>
    </submittedName>
</protein>
<dbReference type="Pfam" id="PF03797">
    <property type="entry name" value="Autotransporter"/>
    <property type="match status" value="1"/>
</dbReference>
<dbReference type="InterPro" id="IPR005546">
    <property type="entry name" value="Autotransporte_beta"/>
</dbReference>
<feature type="chain" id="PRO_5002676582" evidence="2">
    <location>
        <begin position="26"/>
        <end position="994"/>
    </location>
</feature>
<evidence type="ECO:0000313" key="4">
    <source>
        <dbReference type="EMBL" id="ABP72887.1"/>
    </source>
</evidence>
<evidence type="ECO:0000256" key="1">
    <source>
        <dbReference type="ARBA" id="ARBA00022729"/>
    </source>
</evidence>
<dbReference type="PANTHER" id="PTHR35037:SF3">
    <property type="entry name" value="C-TERMINAL REGION OF AIDA-LIKE PROTEIN"/>
    <property type="match status" value="1"/>
</dbReference>
<dbReference type="EMBL" id="CP000663">
    <property type="protein sequence ID" value="ABP72887.1"/>
    <property type="molecule type" value="Genomic_DNA"/>
</dbReference>
<sequence length="994" mass="100693">MRKTNPAWWAAGFCLFAPLATPAAAGHLFTQSSSNKPTWISEGKGILIQQYGTESAWSSGGNIEMYFEQPPTVPEGADTSSANWWQWSVGDVMKITIPTDADTVILTIGYDTAGTDGCAYSYCGITGSSFFSFGGITALQNLSLKDHSGQRYDGNYTESDVYFPWSIQSLAGEFSLGGYRIYTSDGTINGTGSGPLDQNSVIDEDDIDVGGGGPKPITGDDNYDTDLGTDLAYVFDGGTLNSSTEVGSDFTLTGNGGTIRVAEGDQASFTGVIADDDPAAPGRLTKTGDGRLELTGTNSYSGGTSVTGGTLAIASDTALGAAEGDLTLDGGTLETTADVTSGRDIQLGAAGGTLDVTAGHETVLAGTVADAADGTPGALTKTGDGRLELTGTNSYSGGTSVTGGTLAIASDAALGAAEGDLTLDGGTLETTADVTSGRDIQLGAAGGTLDVTAGHETVLAGTVADAADGTPGALTKTGDGRLELTGTNSYSGGTSVTGGTLAIASDAALGAAEGDLTLDGGTLEATGNMTLARTLLVGEAGGTLEVGGSRTVRATGILAGSGDLAKTGSGSFLFSGMGLHTGALSILEGTFGTSGILLADSISVASGARLDASNRVAADIEVAGTLAVNEAVSTLTLTRNMTLQENATLELDIDGRAFSTEGGAGSYDRIDVVGLDAVFSAAGRLVPMLRNIAGAATNSFTALIGDSFRIVTTANENGISGAFSEIVTPAEGLAANSRFAVVYGSDYIDLVVTADSFELLAMPFGNRNATATGAAVDMMRDGDPGFDSTELLYGLYGLDTAQTARALAQLSGEIHAFALSDLRKADRVAAERLTAGAQGLRPDGRNAWVDVSGLSFEADGSAQASGNSSDSTLVWLGLDLLRTGNATLGLALGQSEGDLDAGLSGDASRTTDSLALYGFGLAGRLSYDVSLMASRSDIEGDRTVTLGTGVQSNSFDAEMTSIQASGRIGYRMDFPDQTAVMPWIGAEVNWMRAA</sequence>
<dbReference type="SUPFAM" id="SSF103515">
    <property type="entry name" value="Autotransporter"/>
    <property type="match status" value="1"/>
</dbReference>
<keyword evidence="4" id="KW-0614">Plasmid</keyword>
<accession>A4WZS3</accession>
<dbReference type="SUPFAM" id="SSF51126">
    <property type="entry name" value="Pectin lyase-like"/>
    <property type="match status" value="1"/>
</dbReference>
<geneLocation type="plasmid" evidence="4">
    <name>pRSPA02</name>
</geneLocation>
<dbReference type="Pfam" id="PF12951">
    <property type="entry name" value="PATR"/>
    <property type="match status" value="3"/>
</dbReference>
<dbReference type="AlphaFoldDB" id="A4WZS3"/>
<dbReference type="Gene3D" id="2.40.128.130">
    <property type="entry name" value="Autotransporter beta-domain"/>
    <property type="match status" value="1"/>
</dbReference>
<keyword evidence="4" id="KW-0378">Hydrolase</keyword>
<dbReference type="KEGG" id="rsq:Rsph17025_4035"/>
<dbReference type="NCBIfam" id="TIGR02601">
    <property type="entry name" value="autotrns_rpt"/>
    <property type="match status" value="3"/>
</dbReference>
<feature type="signal peptide" evidence="2">
    <location>
        <begin position="1"/>
        <end position="25"/>
    </location>
</feature>